<dbReference type="SMART" id="SM00421">
    <property type="entry name" value="HTH_LUXR"/>
    <property type="match status" value="1"/>
</dbReference>
<feature type="domain" description="HTH luxR-type" evidence="4">
    <location>
        <begin position="147"/>
        <end position="213"/>
    </location>
</feature>
<dbReference type="EMBL" id="JACHLK010000004">
    <property type="protein sequence ID" value="MBB6559699.1"/>
    <property type="molecule type" value="Genomic_DNA"/>
</dbReference>
<feature type="domain" description="Response regulatory" evidence="5">
    <location>
        <begin position="7"/>
        <end position="124"/>
    </location>
</feature>
<dbReference type="PRINTS" id="PR00038">
    <property type="entry name" value="HTHLUXR"/>
</dbReference>
<dbReference type="Gene3D" id="3.40.50.2300">
    <property type="match status" value="1"/>
</dbReference>
<dbReference type="PANTHER" id="PTHR45566">
    <property type="entry name" value="HTH-TYPE TRANSCRIPTIONAL REGULATOR YHJB-RELATED"/>
    <property type="match status" value="1"/>
</dbReference>
<dbReference type="InterPro" id="IPR011006">
    <property type="entry name" value="CheY-like_superfamily"/>
</dbReference>
<dbReference type="Proteomes" id="UP000575083">
    <property type="component" value="Unassembled WGS sequence"/>
</dbReference>
<comment type="caution">
    <text evidence="6">The sequence shown here is derived from an EMBL/GenBank/DDBJ whole genome shotgun (WGS) entry which is preliminary data.</text>
</comment>
<dbReference type="InterPro" id="IPR036388">
    <property type="entry name" value="WH-like_DNA-bd_sf"/>
</dbReference>
<organism evidence="6 7">
    <name type="scientific">Acidovorax soli</name>
    <dbReference type="NCBI Taxonomy" id="592050"/>
    <lineage>
        <taxon>Bacteria</taxon>
        <taxon>Pseudomonadati</taxon>
        <taxon>Pseudomonadota</taxon>
        <taxon>Betaproteobacteria</taxon>
        <taxon>Burkholderiales</taxon>
        <taxon>Comamonadaceae</taxon>
        <taxon>Acidovorax</taxon>
    </lineage>
</organism>
<dbReference type="InterPro" id="IPR001789">
    <property type="entry name" value="Sig_transdc_resp-reg_receiver"/>
</dbReference>
<dbReference type="PROSITE" id="PS50043">
    <property type="entry name" value="HTH_LUXR_2"/>
    <property type="match status" value="1"/>
</dbReference>
<dbReference type="GO" id="GO:0006355">
    <property type="term" value="P:regulation of DNA-templated transcription"/>
    <property type="evidence" value="ECO:0007669"/>
    <property type="project" value="InterPro"/>
</dbReference>
<protein>
    <submittedName>
        <fullName evidence="6">DNA-binding NarL/FixJ family response regulator</fullName>
    </submittedName>
</protein>
<evidence type="ECO:0000256" key="3">
    <source>
        <dbReference type="PROSITE-ProRule" id="PRU00169"/>
    </source>
</evidence>
<dbReference type="GO" id="GO:0003677">
    <property type="term" value="F:DNA binding"/>
    <property type="evidence" value="ECO:0007669"/>
    <property type="project" value="UniProtKB-KW"/>
</dbReference>
<dbReference type="Pfam" id="PF00072">
    <property type="entry name" value="Response_reg"/>
    <property type="match status" value="1"/>
</dbReference>
<dbReference type="PANTHER" id="PTHR45566:SF1">
    <property type="entry name" value="HTH-TYPE TRANSCRIPTIONAL REGULATOR YHJB-RELATED"/>
    <property type="match status" value="1"/>
</dbReference>
<keyword evidence="7" id="KW-1185">Reference proteome</keyword>
<dbReference type="SUPFAM" id="SSF46894">
    <property type="entry name" value="C-terminal effector domain of the bipartite response regulators"/>
    <property type="match status" value="1"/>
</dbReference>
<evidence type="ECO:0000256" key="2">
    <source>
        <dbReference type="ARBA" id="ARBA00023125"/>
    </source>
</evidence>
<dbReference type="RefSeq" id="WP_184857124.1">
    <property type="nucleotide sequence ID" value="NZ_JACHLK010000004.1"/>
</dbReference>
<dbReference type="Gene3D" id="1.10.10.10">
    <property type="entry name" value="Winged helix-like DNA-binding domain superfamily/Winged helix DNA-binding domain"/>
    <property type="match status" value="1"/>
</dbReference>
<evidence type="ECO:0000313" key="6">
    <source>
        <dbReference type="EMBL" id="MBB6559699.1"/>
    </source>
</evidence>
<feature type="modified residue" description="4-aspartylphosphate" evidence="3">
    <location>
        <position position="59"/>
    </location>
</feature>
<evidence type="ECO:0000259" key="5">
    <source>
        <dbReference type="PROSITE" id="PS50110"/>
    </source>
</evidence>
<dbReference type="InterPro" id="IPR000792">
    <property type="entry name" value="Tscrpt_reg_LuxR_C"/>
</dbReference>
<dbReference type="AlphaFoldDB" id="A0A7X0PDL8"/>
<dbReference type="PROSITE" id="PS00622">
    <property type="entry name" value="HTH_LUXR_1"/>
    <property type="match status" value="1"/>
</dbReference>
<dbReference type="InterPro" id="IPR058245">
    <property type="entry name" value="NreC/VraR/RcsB-like_REC"/>
</dbReference>
<dbReference type="InterPro" id="IPR051015">
    <property type="entry name" value="EvgA-like"/>
</dbReference>
<keyword evidence="2 6" id="KW-0238">DNA-binding</keyword>
<accession>A0A7X0PDL8</accession>
<dbReference type="CDD" id="cd17535">
    <property type="entry name" value="REC_NarL-like"/>
    <property type="match status" value="1"/>
</dbReference>
<evidence type="ECO:0000313" key="7">
    <source>
        <dbReference type="Proteomes" id="UP000575083"/>
    </source>
</evidence>
<dbReference type="SMART" id="SM00448">
    <property type="entry name" value="REC"/>
    <property type="match status" value="1"/>
</dbReference>
<sequence>MPATLPYALILDDHPLVARGVAEFLRSLRPDLEVRLATDAADCLQQVVLHGAPALALIDFWLAEGAALGLIAQLRARCPETPIVVMSGDDDPLLGERARAGGAHGFLHKQESPGTFAQAVHALLGGLTWFVPPSRLQAGGLRSRELPVTPAELGLSTRQGEILALVLMGQPNKRIALDLALSESTVKEHVTAILQRLGARNRIEAITQLRGRRLVLATGPAG</sequence>
<gene>
    <name evidence="6" type="ORF">HNP48_002371</name>
</gene>
<evidence type="ECO:0000259" key="4">
    <source>
        <dbReference type="PROSITE" id="PS50043"/>
    </source>
</evidence>
<dbReference type="PROSITE" id="PS50110">
    <property type="entry name" value="RESPONSE_REGULATORY"/>
    <property type="match status" value="1"/>
</dbReference>
<dbReference type="CDD" id="cd06170">
    <property type="entry name" value="LuxR_C_like"/>
    <property type="match status" value="1"/>
</dbReference>
<evidence type="ECO:0000256" key="1">
    <source>
        <dbReference type="ARBA" id="ARBA00022553"/>
    </source>
</evidence>
<dbReference type="GO" id="GO:0000160">
    <property type="term" value="P:phosphorelay signal transduction system"/>
    <property type="evidence" value="ECO:0007669"/>
    <property type="project" value="InterPro"/>
</dbReference>
<name>A0A7X0PDL8_9BURK</name>
<reference evidence="6 7" key="1">
    <citation type="submission" date="2020-08" db="EMBL/GenBank/DDBJ databases">
        <title>Functional genomics of gut bacteria from endangered species of beetles.</title>
        <authorList>
            <person name="Carlos-Shanley C."/>
        </authorList>
    </citation>
    <scope>NUCLEOTIDE SEQUENCE [LARGE SCALE GENOMIC DNA]</scope>
    <source>
        <strain evidence="6 7">S00198</strain>
    </source>
</reference>
<dbReference type="InterPro" id="IPR016032">
    <property type="entry name" value="Sig_transdc_resp-reg_C-effctor"/>
</dbReference>
<proteinExistence type="predicted"/>
<keyword evidence="1 3" id="KW-0597">Phosphoprotein</keyword>
<dbReference type="Pfam" id="PF00196">
    <property type="entry name" value="GerE"/>
    <property type="match status" value="1"/>
</dbReference>
<dbReference type="SUPFAM" id="SSF52172">
    <property type="entry name" value="CheY-like"/>
    <property type="match status" value="1"/>
</dbReference>